<name>A0A560HGS2_9PROT</name>
<dbReference type="Gene3D" id="1.10.101.10">
    <property type="entry name" value="PGBD-like superfamily/PGBD"/>
    <property type="match status" value="1"/>
</dbReference>
<evidence type="ECO:0000313" key="7">
    <source>
        <dbReference type="EMBL" id="TWB45191.1"/>
    </source>
</evidence>
<dbReference type="InterPro" id="IPR051206">
    <property type="entry name" value="NAMLAA_amidase_2"/>
</dbReference>
<gene>
    <name evidence="7" type="ORF">FBZ90_102145</name>
</gene>
<evidence type="ECO:0000256" key="1">
    <source>
        <dbReference type="ARBA" id="ARBA00001561"/>
    </source>
</evidence>
<evidence type="ECO:0000256" key="3">
    <source>
        <dbReference type="ARBA" id="ARBA00011901"/>
    </source>
</evidence>
<dbReference type="Gene3D" id="3.40.80.10">
    <property type="entry name" value="Peptidoglycan recognition protein-like"/>
    <property type="match status" value="1"/>
</dbReference>
<dbReference type="AlphaFoldDB" id="A0A560HGS2"/>
<dbReference type="Pfam" id="PF01510">
    <property type="entry name" value="Amidase_2"/>
    <property type="match status" value="1"/>
</dbReference>
<dbReference type="GO" id="GO:0009254">
    <property type="term" value="P:peptidoglycan turnover"/>
    <property type="evidence" value="ECO:0007669"/>
    <property type="project" value="TreeGrafter"/>
</dbReference>
<dbReference type="InterPro" id="IPR036365">
    <property type="entry name" value="PGBD-like_sf"/>
</dbReference>
<evidence type="ECO:0000256" key="4">
    <source>
        <dbReference type="ARBA" id="ARBA00022801"/>
    </source>
</evidence>
<evidence type="ECO:0000259" key="6">
    <source>
        <dbReference type="SMART" id="SM00644"/>
    </source>
</evidence>
<dbReference type="InterPro" id="IPR002502">
    <property type="entry name" value="Amidase_domain"/>
</dbReference>
<organism evidence="7 8">
    <name type="scientific">Nitrospirillum amazonense</name>
    <dbReference type="NCBI Taxonomy" id="28077"/>
    <lineage>
        <taxon>Bacteria</taxon>
        <taxon>Pseudomonadati</taxon>
        <taxon>Pseudomonadota</taxon>
        <taxon>Alphaproteobacteria</taxon>
        <taxon>Rhodospirillales</taxon>
        <taxon>Azospirillaceae</taxon>
        <taxon>Nitrospirillum</taxon>
    </lineage>
</organism>
<accession>A0A560HGS2</accession>
<dbReference type="GO" id="GO:0071555">
    <property type="term" value="P:cell wall organization"/>
    <property type="evidence" value="ECO:0007669"/>
    <property type="project" value="UniProtKB-KW"/>
</dbReference>
<dbReference type="SUPFAM" id="SSF55846">
    <property type="entry name" value="N-acetylmuramoyl-L-alanine amidase-like"/>
    <property type="match status" value="1"/>
</dbReference>
<dbReference type="GO" id="GO:0009253">
    <property type="term" value="P:peptidoglycan catabolic process"/>
    <property type="evidence" value="ECO:0007669"/>
    <property type="project" value="InterPro"/>
</dbReference>
<keyword evidence="8" id="KW-1185">Reference proteome</keyword>
<dbReference type="Proteomes" id="UP000315751">
    <property type="component" value="Unassembled WGS sequence"/>
</dbReference>
<dbReference type="EC" id="3.5.1.28" evidence="3"/>
<dbReference type="PANTHER" id="PTHR30417:SF1">
    <property type="entry name" value="N-ACETYLMURAMOYL-L-ALANINE AMIDASE AMID"/>
    <property type="match status" value="1"/>
</dbReference>
<dbReference type="SMART" id="SM00644">
    <property type="entry name" value="Ami_2"/>
    <property type="match status" value="1"/>
</dbReference>
<protein>
    <recommendedName>
        <fullName evidence="3">N-acetylmuramoyl-L-alanine amidase</fullName>
        <ecNumber evidence="3">3.5.1.28</ecNumber>
    </recommendedName>
</protein>
<dbReference type="CDD" id="cd06583">
    <property type="entry name" value="PGRP"/>
    <property type="match status" value="1"/>
</dbReference>
<comment type="caution">
    <text evidence="7">The sequence shown here is derived from an EMBL/GenBank/DDBJ whole genome shotgun (WGS) entry which is preliminary data.</text>
</comment>
<dbReference type="GO" id="GO:0019867">
    <property type="term" value="C:outer membrane"/>
    <property type="evidence" value="ECO:0007669"/>
    <property type="project" value="TreeGrafter"/>
</dbReference>
<reference evidence="7 8" key="1">
    <citation type="submission" date="2019-06" db="EMBL/GenBank/DDBJ databases">
        <title>Genomic Encyclopedia of Type Strains, Phase IV (KMG-V): Genome sequencing to study the core and pangenomes of soil and plant-associated prokaryotes.</title>
        <authorList>
            <person name="Whitman W."/>
        </authorList>
    </citation>
    <scope>NUCLEOTIDE SEQUENCE [LARGE SCALE GENOMIC DNA]</scope>
    <source>
        <strain evidence="7 8">BR 11622</strain>
    </source>
</reference>
<evidence type="ECO:0000313" key="8">
    <source>
        <dbReference type="Proteomes" id="UP000315751"/>
    </source>
</evidence>
<feature type="domain" description="N-acetylmuramoyl-L-alanine amidase" evidence="6">
    <location>
        <begin position="8"/>
        <end position="145"/>
    </location>
</feature>
<dbReference type="GO" id="GO:0008745">
    <property type="term" value="F:N-acetylmuramoyl-L-alanine amidase activity"/>
    <property type="evidence" value="ECO:0007669"/>
    <property type="project" value="UniProtKB-EC"/>
</dbReference>
<proteinExistence type="inferred from homology"/>
<sequence length="234" mass="25492">MRFRDRPSPNHGPRPDGASVDMLVLHYTGMASAEAALDRLCDPAAEVSAHYMVAEDGTVWQLVDEGRRAWHAGRGAWRGISDVNSHSIGVEIVNPGHEYGYRPFPDAQMRAVADLCQGILARHPIPAGNVIAHSDMAPARKQDPGELFDWRGLAGAGIGLWPDTGVPRPRGDPDQDQVARLLARLGYDLDIATFSETLTAFQRHWHPEALGQPADAETVRRLQSLLTRAGQSAA</sequence>
<keyword evidence="5" id="KW-0961">Cell wall biogenesis/degradation</keyword>
<dbReference type="InterPro" id="IPR036366">
    <property type="entry name" value="PGBDSf"/>
</dbReference>
<dbReference type="InterPro" id="IPR036505">
    <property type="entry name" value="Amidase/PGRP_sf"/>
</dbReference>
<dbReference type="SUPFAM" id="SSF47090">
    <property type="entry name" value="PGBD-like"/>
    <property type="match status" value="1"/>
</dbReference>
<evidence type="ECO:0000256" key="5">
    <source>
        <dbReference type="ARBA" id="ARBA00023316"/>
    </source>
</evidence>
<comment type="catalytic activity">
    <reaction evidence="1">
        <text>Hydrolyzes the link between N-acetylmuramoyl residues and L-amino acid residues in certain cell-wall glycopeptides.</text>
        <dbReference type="EC" id="3.5.1.28"/>
    </reaction>
</comment>
<evidence type="ECO:0000256" key="2">
    <source>
        <dbReference type="ARBA" id="ARBA00007553"/>
    </source>
</evidence>
<keyword evidence="4" id="KW-0378">Hydrolase</keyword>
<comment type="similarity">
    <text evidence="2">Belongs to the N-acetylmuramoyl-L-alanine amidase 2 family.</text>
</comment>
<dbReference type="EMBL" id="VITR01000002">
    <property type="protein sequence ID" value="TWB45191.1"/>
    <property type="molecule type" value="Genomic_DNA"/>
</dbReference>
<dbReference type="PANTHER" id="PTHR30417">
    <property type="entry name" value="N-ACETYLMURAMOYL-L-ALANINE AMIDASE AMID"/>
    <property type="match status" value="1"/>
</dbReference>